<dbReference type="AlphaFoldDB" id="A0A6P6RWB4"/>
<dbReference type="PANTHER" id="PTHR31488:SF1">
    <property type="entry name" value="C-MANNOSYLTRANSFERASE DPY19L1"/>
    <property type="match status" value="1"/>
</dbReference>
<feature type="transmembrane region" description="Helical" evidence="9">
    <location>
        <begin position="449"/>
        <end position="467"/>
    </location>
</feature>
<keyword evidence="5 9" id="KW-0812">Transmembrane</keyword>
<keyword evidence="7 9" id="KW-0472">Membrane</keyword>
<evidence type="ECO:0000256" key="9">
    <source>
        <dbReference type="SAM" id="Phobius"/>
    </source>
</evidence>
<comment type="similarity">
    <text evidence="2">Belongs to the dpy-19 family.</text>
</comment>
<name>A0A6P6RWB4_9EIME</name>
<dbReference type="OrthoDB" id="537915at2759"/>
<evidence type="ECO:0000256" key="4">
    <source>
        <dbReference type="ARBA" id="ARBA00022679"/>
    </source>
</evidence>
<dbReference type="GeneID" id="34619379"/>
<feature type="transmembrane region" description="Helical" evidence="9">
    <location>
        <begin position="201"/>
        <end position="221"/>
    </location>
</feature>
<keyword evidence="3" id="KW-0328">Glycosyltransferase</keyword>
<reference evidence="11" key="1">
    <citation type="submission" date="2025-08" db="UniProtKB">
        <authorList>
            <consortium name="RefSeq"/>
        </authorList>
    </citation>
    <scope>IDENTIFICATION</scope>
</reference>
<evidence type="ECO:0000256" key="5">
    <source>
        <dbReference type="ARBA" id="ARBA00022692"/>
    </source>
</evidence>
<proteinExistence type="inferred from homology"/>
<evidence type="ECO:0000256" key="6">
    <source>
        <dbReference type="ARBA" id="ARBA00022989"/>
    </source>
</evidence>
<dbReference type="InterPro" id="IPR018732">
    <property type="entry name" value="Dpy-19/Dpy-19-like"/>
</dbReference>
<feature type="region of interest" description="Disordered" evidence="8">
    <location>
        <begin position="1"/>
        <end position="24"/>
    </location>
</feature>
<evidence type="ECO:0000313" key="10">
    <source>
        <dbReference type="Proteomes" id="UP000515125"/>
    </source>
</evidence>
<gene>
    <name evidence="11" type="primary">LOC34619379</name>
</gene>
<evidence type="ECO:0000256" key="8">
    <source>
        <dbReference type="SAM" id="MobiDB-lite"/>
    </source>
</evidence>
<dbReference type="Proteomes" id="UP000515125">
    <property type="component" value="Unplaced"/>
</dbReference>
<feature type="transmembrane region" description="Helical" evidence="9">
    <location>
        <begin position="418"/>
        <end position="443"/>
    </location>
</feature>
<evidence type="ECO:0000313" key="11">
    <source>
        <dbReference type="RefSeq" id="XP_026192178.1"/>
    </source>
</evidence>
<keyword evidence="6 9" id="KW-1133">Transmembrane helix</keyword>
<keyword evidence="10" id="KW-1185">Reference proteome</keyword>
<feature type="transmembrane region" description="Helical" evidence="9">
    <location>
        <begin position="132"/>
        <end position="148"/>
    </location>
</feature>
<feature type="transmembrane region" description="Helical" evidence="9">
    <location>
        <begin position="160"/>
        <end position="181"/>
    </location>
</feature>
<organism evidence="10 11">
    <name type="scientific">Cyclospora cayetanensis</name>
    <dbReference type="NCBI Taxonomy" id="88456"/>
    <lineage>
        <taxon>Eukaryota</taxon>
        <taxon>Sar</taxon>
        <taxon>Alveolata</taxon>
        <taxon>Apicomplexa</taxon>
        <taxon>Conoidasida</taxon>
        <taxon>Coccidia</taxon>
        <taxon>Eucoccidiorida</taxon>
        <taxon>Eimeriorina</taxon>
        <taxon>Eimeriidae</taxon>
        <taxon>Cyclospora</taxon>
    </lineage>
</organism>
<dbReference type="Pfam" id="PF10034">
    <property type="entry name" value="Dpy19"/>
    <property type="match status" value="3"/>
</dbReference>
<accession>A0A6P6RWB4</accession>
<evidence type="ECO:0000256" key="3">
    <source>
        <dbReference type="ARBA" id="ARBA00022676"/>
    </source>
</evidence>
<comment type="subcellular location">
    <subcellularLocation>
        <location evidence="1">Membrane</location>
        <topology evidence="1">Multi-pass membrane protein</topology>
    </subcellularLocation>
</comment>
<protein>
    <submittedName>
        <fullName evidence="11">Uncharacterized protein LOC34619379</fullName>
    </submittedName>
</protein>
<feature type="transmembrane region" description="Helical" evidence="9">
    <location>
        <begin position="38"/>
        <end position="57"/>
    </location>
</feature>
<dbReference type="RefSeq" id="XP_026192178.1">
    <property type="nucleotide sequence ID" value="XM_026336393.1"/>
</dbReference>
<sequence length="827" mass="94196">MAQQKKKNASGEEPDTGEIKRDALHGPMKSLDAKPIKMQRLLCLGAVIWAITTLFLWRRFRLTFEMSEDQQPLTLFSENAMYYSYYLDVIRAPSSLQAIATLMRDQRSEHPTTINALERFNIYPALALREHWGLPFLWLNMIALFVMLQRHMKKNQQAKVAALFGVCLLGYPLSIVIRRIVSFYLLSFASVFLLMFAPNYLAFSFFPHVAVSVLFSLWCLSRLSASPRNFLFWLLAVDFRRGAVAVGVCGLIRCALIPFEKDDAHVFRILLHHLGLSESTFDSSIYMLGHTEFLPLNANLASHIKSSGVLFFSCPIAVIVMIFLGREIFLLHRLTCKNWKVFLQFDEGLEGFRGDEKQNAVVPEETKSDERLSEEHRKLEALIGENLRLRKPAKTAKPSTEVENVFEDNKKQTPDEQFIAALVVVVVFIRLQTLCFTALMLLIARLRVLALPLLCLFASLIVSADFWRASIERLLSAVSSKNIPPGSGVMGDMTTSAFLRAALPSIRIVVHPQYENVVIRKRVQLTYGGAACPSMPLYNQQLRDVYKVDFLIQNSFRCAVPPKGRTSVFDVADKIDAFNFKCPAGTAREQRFCFRTLFDNNRFFSLVYANEEFSILQRLDEPMVDQLATETPTATSQEYLSFNWKEKIMQKSSWEPWIRRCKIDPETTEQYALFLDFNLHSPAAAEKYYRMAASTQSPSLGRAVQYALYLQENSKDDDLYIQALDGVANTASLLSLPRSELLEETDNICRGAVLLQHIAGDSRYEISAAKRTRFSESAHILWHKAREINIQSSCVVRHWQLFEGTKLRTFRQIVHFLVGDISGGLKA</sequence>
<keyword evidence="4" id="KW-0808">Transferase</keyword>
<evidence type="ECO:0000256" key="1">
    <source>
        <dbReference type="ARBA" id="ARBA00004141"/>
    </source>
</evidence>
<feature type="transmembrane region" description="Helical" evidence="9">
    <location>
        <begin position="304"/>
        <end position="324"/>
    </location>
</feature>
<dbReference type="GO" id="GO:0000030">
    <property type="term" value="F:mannosyltransferase activity"/>
    <property type="evidence" value="ECO:0007669"/>
    <property type="project" value="TreeGrafter"/>
</dbReference>
<dbReference type="GO" id="GO:0005637">
    <property type="term" value="C:nuclear inner membrane"/>
    <property type="evidence" value="ECO:0007669"/>
    <property type="project" value="TreeGrafter"/>
</dbReference>
<evidence type="ECO:0000256" key="2">
    <source>
        <dbReference type="ARBA" id="ARBA00008744"/>
    </source>
</evidence>
<dbReference type="PANTHER" id="PTHR31488">
    <property type="entry name" value="DPY-19-LIKE 1, LIKE (H. SAPIENS)"/>
    <property type="match status" value="1"/>
</dbReference>
<evidence type="ECO:0000256" key="7">
    <source>
        <dbReference type="ARBA" id="ARBA00023136"/>
    </source>
</evidence>